<sequence length="96" mass="10274">MRQEANISGDGTAPPLPLAGETQAAFGRRPLRRRRCEASAIGERASASGHSQRGESPHPALRADLSRKRERLQRACGETGSISRHILFTTPATSAA</sequence>
<accession>A0ABY0DAJ8</accession>
<evidence type="ECO:0000256" key="1">
    <source>
        <dbReference type="SAM" id="MobiDB-lite"/>
    </source>
</evidence>
<organism evidence="2 3">
    <name type="scientific">Bradyrhizobium zhanjiangense</name>
    <dbReference type="NCBI Taxonomy" id="1325107"/>
    <lineage>
        <taxon>Bacteria</taxon>
        <taxon>Pseudomonadati</taxon>
        <taxon>Pseudomonadota</taxon>
        <taxon>Alphaproteobacteria</taxon>
        <taxon>Hyphomicrobiales</taxon>
        <taxon>Nitrobacteraceae</taxon>
        <taxon>Bradyrhizobium</taxon>
    </lineage>
</organism>
<dbReference type="EMBL" id="RDRA01000031">
    <property type="protein sequence ID" value="RXG87036.1"/>
    <property type="molecule type" value="Genomic_DNA"/>
</dbReference>
<feature type="region of interest" description="Disordered" evidence="1">
    <location>
        <begin position="1"/>
        <end position="78"/>
    </location>
</feature>
<protein>
    <submittedName>
        <fullName evidence="2">Uncharacterized protein</fullName>
    </submittedName>
</protein>
<comment type="caution">
    <text evidence="2">The sequence shown here is derived from an EMBL/GenBank/DDBJ whole genome shotgun (WGS) entry which is preliminary data.</text>
</comment>
<evidence type="ECO:0000313" key="3">
    <source>
        <dbReference type="Proteomes" id="UP000289946"/>
    </source>
</evidence>
<keyword evidence="3" id="KW-1185">Reference proteome</keyword>
<evidence type="ECO:0000313" key="2">
    <source>
        <dbReference type="EMBL" id="RXG87036.1"/>
    </source>
</evidence>
<dbReference type="Proteomes" id="UP000289946">
    <property type="component" value="Unassembled WGS sequence"/>
</dbReference>
<proteinExistence type="predicted"/>
<reference evidence="2 3" key="1">
    <citation type="submission" date="2018-10" db="EMBL/GenBank/DDBJ databases">
        <title>Bradyrhizobium sp. nov., isolated from effective nodules of peanut in China.</title>
        <authorList>
            <person name="Li Y."/>
        </authorList>
    </citation>
    <scope>NUCLEOTIDE SEQUENCE [LARGE SCALE GENOMIC DNA]</scope>
    <source>
        <strain evidence="2 3">CCBAU 51781</strain>
    </source>
</reference>
<name>A0ABY0DAJ8_9BRAD</name>
<gene>
    <name evidence="2" type="ORF">EAS62_36565</name>
</gene>